<dbReference type="EMBL" id="CP003989">
    <property type="protein sequence ID" value="AGA32816.1"/>
    <property type="molecule type" value="Genomic_DNA"/>
</dbReference>
<gene>
    <name evidence="1" type="ordered locus">TVNIR_1139</name>
</gene>
<proteinExistence type="predicted"/>
<organism evidence="1 2">
    <name type="scientific">Thioalkalivibrio nitratireducens (strain DSM 14787 / UNIQEM 213 / ALEN2)</name>
    <dbReference type="NCBI Taxonomy" id="1255043"/>
    <lineage>
        <taxon>Bacteria</taxon>
        <taxon>Pseudomonadati</taxon>
        <taxon>Pseudomonadota</taxon>
        <taxon>Gammaproteobacteria</taxon>
        <taxon>Chromatiales</taxon>
        <taxon>Ectothiorhodospiraceae</taxon>
        <taxon>Thioalkalivibrio</taxon>
    </lineage>
</organism>
<dbReference type="HOGENOM" id="CLU_3190144_0_0_6"/>
<accession>L0DWR9</accession>
<evidence type="ECO:0000313" key="1">
    <source>
        <dbReference type="EMBL" id="AGA32816.1"/>
    </source>
</evidence>
<keyword evidence="2" id="KW-1185">Reference proteome</keyword>
<evidence type="ECO:0000313" key="2">
    <source>
        <dbReference type="Proteomes" id="UP000010809"/>
    </source>
</evidence>
<dbReference type="AlphaFoldDB" id="L0DWR9"/>
<dbReference type="PATRIC" id="fig|1255043.3.peg.1151"/>
<dbReference type="Proteomes" id="UP000010809">
    <property type="component" value="Chromosome"/>
</dbReference>
<name>L0DWR9_THIND</name>
<reference evidence="1" key="1">
    <citation type="submission" date="2015-12" db="EMBL/GenBank/DDBJ databases">
        <authorList>
            <person name="Tikhonova T.V."/>
            <person name="Pavlov A.R."/>
            <person name="Beletsky A.V."/>
            <person name="Mardanov A.V."/>
            <person name="Sorokin D.Y."/>
            <person name="Ravin N.V."/>
            <person name="Popov V.O."/>
        </authorList>
    </citation>
    <scope>NUCLEOTIDE SEQUENCE</scope>
    <source>
        <strain evidence="1">DSM 14787</strain>
    </source>
</reference>
<protein>
    <submittedName>
        <fullName evidence="1">Uncharacterized protein</fullName>
    </submittedName>
</protein>
<dbReference type="KEGG" id="tni:TVNIR_1139"/>
<sequence length="46" mass="5283">MIDNSLQCRILVTGIHNFLGYIPYLQKTAIPCLDPVTGIYYYYAVQ</sequence>